<comment type="caution">
    <text evidence="3">The sequence shown here is derived from an EMBL/GenBank/DDBJ whole genome shotgun (WGS) entry which is preliminary data.</text>
</comment>
<dbReference type="Gene3D" id="1.20.58.120">
    <property type="entry name" value="BAG domain"/>
    <property type="match status" value="1"/>
</dbReference>
<dbReference type="InterPro" id="IPR000048">
    <property type="entry name" value="IQ_motif_EF-hand-BS"/>
</dbReference>
<dbReference type="GO" id="GO:0009506">
    <property type="term" value="C:plasmodesma"/>
    <property type="evidence" value="ECO:0007669"/>
    <property type="project" value="TreeGrafter"/>
</dbReference>
<gene>
    <name evidence="3" type="ORF">QJS10_CPB15g01524</name>
</gene>
<reference evidence="3" key="1">
    <citation type="journal article" date="2023" name="Nat. Commun.">
        <title>Diploid and tetraploid genomes of Acorus and the evolution of monocots.</title>
        <authorList>
            <person name="Ma L."/>
            <person name="Liu K.W."/>
            <person name="Li Z."/>
            <person name="Hsiao Y.Y."/>
            <person name="Qi Y."/>
            <person name="Fu T."/>
            <person name="Tang G.D."/>
            <person name="Zhang D."/>
            <person name="Sun W.H."/>
            <person name="Liu D.K."/>
            <person name="Li Y."/>
            <person name="Chen G.Z."/>
            <person name="Liu X.D."/>
            <person name="Liao X.Y."/>
            <person name="Jiang Y.T."/>
            <person name="Yu X."/>
            <person name="Hao Y."/>
            <person name="Huang J."/>
            <person name="Zhao X.W."/>
            <person name="Ke S."/>
            <person name="Chen Y.Y."/>
            <person name="Wu W.L."/>
            <person name="Hsu J.L."/>
            <person name="Lin Y.F."/>
            <person name="Huang M.D."/>
            <person name="Li C.Y."/>
            <person name="Huang L."/>
            <person name="Wang Z.W."/>
            <person name="Zhao X."/>
            <person name="Zhong W.Y."/>
            <person name="Peng D.H."/>
            <person name="Ahmad S."/>
            <person name="Lan S."/>
            <person name="Zhang J.S."/>
            <person name="Tsai W.C."/>
            <person name="Van de Peer Y."/>
            <person name="Liu Z.J."/>
        </authorList>
    </citation>
    <scope>NUCLEOTIDE SEQUENCE</scope>
    <source>
        <strain evidence="3">CP</strain>
    </source>
</reference>
<dbReference type="GO" id="GO:0006457">
    <property type="term" value="P:protein folding"/>
    <property type="evidence" value="ECO:0007669"/>
    <property type="project" value="TreeGrafter"/>
</dbReference>
<dbReference type="CDD" id="cd23767">
    <property type="entry name" value="IQCD"/>
    <property type="match status" value="1"/>
</dbReference>
<evidence type="ECO:0000313" key="3">
    <source>
        <dbReference type="EMBL" id="KAK1297546.1"/>
    </source>
</evidence>
<dbReference type="EMBL" id="JAUJYO010000015">
    <property type="protein sequence ID" value="KAK1297546.1"/>
    <property type="molecule type" value="Genomic_DNA"/>
</dbReference>
<dbReference type="InterPro" id="IPR036533">
    <property type="entry name" value="BAG_dom_sf"/>
</dbReference>
<reference evidence="3" key="2">
    <citation type="submission" date="2023-06" db="EMBL/GenBank/DDBJ databases">
        <authorList>
            <person name="Ma L."/>
            <person name="Liu K.-W."/>
            <person name="Li Z."/>
            <person name="Hsiao Y.-Y."/>
            <person name="Qi Y."/>
            <person name="Fu T."/>
            <person name="Tang G."/>
            <person name="Zhang D."/>
            <person name="Sun W.-H."/>
            <person name="Liu D.-K."/>
            <person name="Li Y."/>
            <person name="Chen G.-Z."/>
            <person name="Liu X.-D."/>
            <person name="Liao X.-Y."/>
            <person name="Jiang Y.-T."/>
            <person name="Yu X."/>
            <person name="Hao Y."/>
            <person name="Huang J."/>
            <person name="Zhao X.-W."/>
            <person name="Ke S."/>
            <person name="Chen Y.-Y."/>
            <person name="Wu W.-L."/>
            <person name="Hsu J.-L."/>
            <person name="Lin Y.-F."/>
            <person name="Huang M.-D."/>
            <person name="Li C.-Y."/>
            <person name="Huang L."/>
            <person name="Wang Z.-W."/>
            <person name="Zhao X."/>
            <person name="Zhong W.-Y."/>
            <person name="Peng D.-H."/>
            <person name="Ahmad S."/>
            <person name="Lan S."/>
            <person name="Zhang J.-S."/>
            <person name="Tsai W.-C."/>
            <person name="Van De Peer Y."/>
            <person name="Liu Z.-J."/>
        </authorList>
    </citation>
    <scope>NUCLEOTIDE SEQUENCE</scope>
    <source>
        <strain evidence="3">CP</strain>
        <tissue evidence="3">Leaves</tissue>
    </source>
</reference>
<sequence length="211" mass="23165">MRSTHITTSTFIHLTIQNDQTTPPSKPIPIDTPNSSPVSIPVALPRSTTAAAAIKIQATYRSHLTRSLVRRISAVDSEASHLERLIQSQDTVDAVRSDERERLRLSEALMKLLFSLDSVPGFFPAVRDLRRRVSRRIVGLQEILDAVVAATAEEAAVGVDRYFPTSLEEIVSRGGEWAAVEEVGDGGGGGGGGFDECYWKGFWDWEGRLCE</sequence>
<dbReference type="Proteomes" id="UP001180020">
    <property type="component" value="Unassembled WGS sequence"/>
</dbReference>
<dbReference type="GO" id="GO:0051087">
    <property type="term" value="F:protein-folding chaperone binding"/>
    <property type="evidence" value="ECO:0007669"/>
    <property type="project" value="InterPro"/>
</dbReference>
<protein>
    <recommendedName>
        <fullName evidence="2">BAG domain-containing protein</fullName>
    </recommendedName>
</protein>
<evidence type="ECO:0000313" key="4">
    <source>
        <dbReference type="Proteomes" id="UP001180020"/>
    </source>
</evidence>
<dbReference type="Pfam" id="PF02179">
    <property type="entry name" value="BAG"/>
    <property type="match status" value="1"/>
</dbReference>
<dbReference type="InterPro" id="IPR003103">
    <property type="entry name" value="BAG_domain"/>
</dbReference>
<dbReference type="PROSITE" id="PS51035">
    <property type="entry name" value="BAG"/>
    <property type="match status" value="1"/>
</dbReference>
<proteinExistence type="predicted"/>
<keyword evidence="1" id="KW-0143">Chaperone</keyword>
<evidence type="ECO:0000259" key="2">
    <source>
        <dbReference type="PROSITE" id="PS51035"/>
    </source>
</evidence>
<dbReference type="InterPro" id="IPR040400">
    <property type="entry name" value="BAG5/6/7/8"/>
</dbReference>
<dbReference type="AlphaFoldDB" id="A0AAV9D7C4"/>
<dbReference type="SMART" id="SM00264">
    <property type="entry name" value="BAG"/>
    <property type="match status" value="1"/>
</dbReference>
<dbReference type="SUPFAM" id="SSF63491">
    <property type="entry name" value="BAG domain"/>
    <property type="match status" value="1"/>
</dbReference>
<dbReference type="PANTHER" id="PTHR33322:SF8">
    <property type="entry name" value="BAG FAMILY MOLECULAR CHAPERONE REGULATOR 5, MITOCHONDRIAL"/>
    <property type="match status" value="1"/>
</dbReference>
<evidence type="ECO:0000256" key="1">
    <source>
        <dbReference type="ARBA" id="ARBA00023186"/>
    </source>
</evidence>
<organism evidence="3 4">
    <name type="scientific">Acorus calamus</name>
    <name type="common">Sweet flag</name>
    <dbReference type="NCBI Taxonomy" id="4465"/>
    <lineage>
        <taxon>Eukaryota</taxon>
        <taxon>Viridiplantae</taxon>
        <taxon>Streptophyta</taxon>
        <taxon>Embryophyta</taxon>
        <taxon>Tracheophyta</taxon>
        <taxon>Spermatophyta</taxon>
        <taxon>Magnoliopsida</taxon>
        <taxon>Liliopsida</taxon>
        <taxon>Acoraceae</taxon>
        <taxon>Acorus</taxon>
    </lineage>
</organism>
<accession>A0AAV9D7C4</accession>
<feature type="domain" description="BAG" evidence="2">
    <location>
        <begin position="71"/>
        <end position="148"/>
    </location>
</feature>
<dbReference type="PROSITE" id="PS50096">
    <property type="entry name" value="IQ"/>
    <property type="match status" value="1"/>
</dbReference>
<keyword evidence="4" id="KW-1185">Reference proteome</keyword>
<dbReference type="PANTHER" id="PTHR33322">
    <property type="entry name" value="BAG DOMAIN CONTAINING PROTEIN, EXPRESSED"/>
    <property type="match status" value="1"/>
</dbReference>
<name>A0AAV9D7C4_ACOCL</name>
<dbReference type="Pfam" id="PF00612">
    <property type="entry name" value="IQ"/>
    <property type="match status" value="1"/>
</dbReference>